<reference evidence="6 7" key="1">
    <citation type="submission" date="2019-11" db="EMBL/GenBank/DDBJ databases">
        <title>Draft genome sequences of five Paenibacillus species of dairy origin.</title>
        <authorList>
            <person name="Olajide A.M."/>
            <person name="Chen S."/>
            <person name="Lapointe G."/>
        </authorList>
    </citation>
    <scope>NUCLEOTIDE SEQUENCE [LARGE SCALE GENOMIC DNA]</scope>
    <source>
        <strain evidence="6 7">3CS1</strain>
    </source>
</reference>
<gene>
    <name evidence="6" type="ORF">GNP94_01265</name>
</gene>
<proteinExistence type="inferred from homology"/>
<organism evidence="6 7">
    <name type="scientific">Paenibacillus campinasensis</name>
    <dbReference type="NCBI Taxonomy" id="66347"/>
    <lineage>
        <taxon>Bacteria</taxon>
        <taxon>Bacillati</taxon>
        <taxon>Bacillota</taxon>
        <taxon>Bacilli</taxon>
        <taxon>Bacillales</taxon>
        <taxon>Paenibacillaceae</taxon>
        <taxon>Paenibacillus</taxon>
    </lineage>
</organism>
<evidence type="ECO:0000256" key="4">
    <source>
        <dbReference type="SAM" id="MobiDB-lite"/>
    </source>
</evidence>
<dbReference type="EMBL" id="WOAA01000001">
    <property type="protein sequence ID" value="MUG64634.1"/>
    <property type="molecule type" value="Genomic_DNA"/>
</dbReference>
<dbReference type="Pfam" id="PF13416">
    <property type="entry name" value="SBP_bac_8"/>
    <property type="match status" value="1"/>
</dbReference>
<evidence type="ECO:0000313" key="6">
    <source>
        <dbReference type="EMBL" id="MUG64634.1"/>
    </source>
</evidence>
<feature type="chain" id="PRO_5046993132" evidence="5">
    <location>
        <begin position="22"/>
        <end position="407"/>
    </location>
</feature>
<dbReference type="RefSeq" id="WP_155617291.1">
    <property type="nucleotide sequence ID" value="NZ_WOAA01000001.1"/>
</dbReference>
<comment type="similarity">
    <text evidence="1">Belongs to the bacterial solute-binding protein 1 family.</text>
</comment>
<dbReference type="PANTHER" id="PTHR30061">
    <property type="entry name" value="MALTOSE-BINDING PERIPLASMIC PROTEIN"/>
    <property type="match status" value="1"/>
</dbReference>
<dbReference type="Gene3D" id="3.40.190.10">
    <property type="entry name" value="Periplasmic binding protein-like II"/>
    <property type="match status" value="2"/>
</dbReference>
<evidence type="ECO:0000256" key="2">
    <source>
        <dbReference type="ARBA" id="ARBA00022448"/>
    </source>
</evidence>
<accession>A0ABW9SUV2</accession>
<evidence type="ECO:0000313" key="7">
    <source>
        <dbReference type="Proteomes" id="UP000435177"/>
    </source>
</evidence>
<sequence length="407" mass="45932">MKRKNYWFLFAILLLSLTSLSPGNDFTHNPRRDLPGDEPVPPRQQPETVEDNLGPIQVGVSLSHDEWEQLSELNDTFIETTGAEVELVPLDPEDLTIEAFMSNRALNEGPDVYLMDSHFIKTLAKNGYLLPADAFQGIVTDGEILNGLMPPLAWNGYHWGMPFDINPYMLVWEPDKLPDAMPLPDERKAWQELHDKVELPVFFMNAEDPYAFGAVVQLLDGEPGRPDAEVLNWLSDREGTWVLLERDTEMDANEPPDNAAQLEALVEITAYSEVRNRQQEGIDTALILNSHAEQPVIHTRSFAIAAHTASPSLSRKWITYMTSKESQRAWTAAAGTLPVVSELYDPGAVRTDPWRLHMHNLLEQKEAATLDFGREGSFPDYAKSVSQLLMGEMDAEQFTERYSDEQP</sequence>
<keyword evidence="2" id="KW-0813">Transport</keyword>
<dbReference type="PANTHER" id="PTHR30061:SF50">
    <property type="entry name" value="MALTOSE_MALTODEXTRIN-BINDING PERIPLASMIC PROTEIN"/>
    <property type="match status" value="1"/>
</dbReference>
<keyword evidence="7" id="KW-1185">Reference proteome</keyword>
<dbReference type="InterPro" id="IPR006059">
    <property type="entry name" value="SBP"/>
</dbReference>
<keyword evidence="3 5" id="KW-0732">Signal</keyword>
<evidence type="ECO:0000256" key="1">
    <source>
        <dbReference type="ARBA" id="ARBA00008520"/>
    </source>
</evidence>
<evidence type="ECO:0000256" key="5">
    <source>
        <dbReference type="SAM" id="SignalP"/>
    </source>
</evidence>
<dbReference type="SUPFAM" id="SSF53850">
    <property type="entry name" value="Periplasmic binding protein-like II"/>
    <property type="match status" value="1"/>
</dbReference>
<protein>
    <submittedName>
        <fullName evidence="6">Extracellular solute-binding protein</fullName>
    </submittedName>
</protein>
<name>A0ABW9SUV2_9BACL</name>
<comment type="caution">
    <text evidence="6">The sequence shown here is derived from an EMBL/GenBank/DDBJ whole genome shotgun (WGS) entry which is preliminary data.</text>
</comment>
<evidence type="ECO:0000256" key="3">
    <source>
        <dbReference type="ARBA" id="ARBA00022729"/>
    </source>
</evidence>
<feature type="signal peptide" evidence="5">
    <location>
        <begin position="1"/>
        <end position="21"/>
    </location>
</feature>
<dbReference type="Proteomes" id="UP000435177">
    <property type="component" value="Unassembled WGS sequence"/>
</dbReference>
<feature type="region of interest" description="Disordered" evidence="4">
    <location>
        <begin position="26"/>
        <end position="51"/>
    </location>
</feature>